<protein>
    <submittedName>
        <fullName evidence="2">Uncharacterized protein</fullName>
    </submittedName>
</protein>
<sequence length="123" mass="15067">MRFLLFNKSNVSLIGFIFKLFFVVFKDFVVVFFYGYCSEIHFFPRYFSAFILCLFFNVKVFFSKLYTFFLNFFVIFFIFQFVFFGFLFFNDLFDVFVIVDFDFEYRVLSRFRCRCLRGDTGGV</sequence>
<evidence type="ECO:0000313" key="2">
    <source>
        <dbReference type="EMBL" id="CAG6607842.1"/>
    </source>
</evidence>
<keyword evidence="1" id="KW-0812">Transmembrane</keyword>
<proteinExistence type="predicted"/>
<feature type="transmembrane region" description="Helical" evidence="1">
    <location>
        <begin position="12"/>
        <end position="36"/>
    </location>
</feature>
<evidence type="ECO:0000256" key="1">
    <source>
        <dbReference type="SAM" id="Phobius"/>
    </source>
</evidence>
<keyword evidence="1" id="KW-1133">Transmembrane helix</keyword>
<reference evidence="2" key="1">
    <citation type="submission" date="2021-05" db="EMBL/GenBank/DDBJ databases">
        <authorList>
            <person name="Alioto T."/>
            <person name="Alioto T."/>
            <person name="Gomez Garrido J."/>
        </authorList>
    </citation>
    <scope>NUCLEOTIDE SEQUENCE</scope>
</reference>
<keyword evidence="1" id="KW-0472">Membrane</keyword>
<feature type="transmembrane region" description="Helical" evidence="1">
    <location>
        <begin position="69"/>
        <end position="89"/>
    </location>
</feature>
<dbReference type="EMBL" id="HBUF01009310">
    <property type="protein sequence ID" value="CAG6607842.1"/>
    <property type="molecule type" value="Transcribed_RNA"/>
</dbReference>
<name>A0A8D8LM33_9HEMI</name>
<accession>A0A8D8LM33</accession>
<organism evidence="2">
    <name type="scientific">Cacopsylla melanoneura</name>
    <dbReference type="NCBI Taxonomy" id="428564"/>
    <lineage>
        <taxon>Eukaryota</taxon>
        <taxon>Metazoa</taxon>
        <taxon>Ecdysozoa</taxon>
        <taxon>Arthropoda</taxon>
        <taxon>Hexapoda</taxon>
        <taxon>Insecta</taxon>
        <taxon>Pterygota</taxon>
        <taxon>Neoptera</taxon>
        <taxon>Paraneoptera</taxon>
        <taxon>Hemiptera</taxon>
        <taxon>Sternorrhyncha</taxon>
        <taxon>Psylloidea</taxon>
        <taxon>Psyllidae</taxon>
        <taxon>Psyllinae</taxon>
        <taxon>Cacopsylla</taxon>
    </lineage>
</organism>
<dbReference type="AlphaFoldDB" id="A0A8D8LM33"/>
<feature type="transmembrane region" description="Helical" evidence="1">
    <location>
        <begin position="42"/>
        <end position="62"/>
    </location>
</feature>